<dbReference type="CTD" id="642623"/>
<dbReference type="InterPro" id="IPR009071">
    <property type="entry name" value="HMG_box_dom"/>
</dbReference>
<dbReference type="InterPro" id="IPR051762">
    <property type="entry name" value="UBF1"/>
</dbReference>
<proteinExistence type="predicted"/>
<dbReference type="Gene3D" id="1.10.30.10">
    <property type="entry name" value="High mobility group box domain"/>
    <property type="match status" value="2"/>
</dbReference>
<dbReference type="GeneID" id="109696835"/>
<gene>
    <name evidence="6" type="primary">Ubtfl1</name>
</gene>
<sequence length="388" mass="45684">MASLHNQGYWSRNDILRLMERMEKNLPPDDSQAFKTTQACLDWGKVAFNRFSGEMCKLKWLEISHKLRKYRTLTELVVEAKERVADPYRSKGYKKHPDYPKRPLTAYIRFYKDKWAQYSQMYPKLNNQELTKVLSEKYKQLPEDIKQMYIQDFQKEKQDYEEKVAQFKEDHPHLVQNSKKSGVLKRHQTKAPKELKGNVSNVKPGLETDELSMEVKFPGEPKKPPMNAYHKFHEESWASRELQHLPLRERMVEISRRWQRVPQSRKDSYKSQAEELQRQYWVDLDLWLKTLSPEEYAAYRETKAAYGKRKNWNVTSGPNPKCQRRDVRPPNDKGLQEGLGEERGLQPPGADLSETLQVQSDGSQGSKGTVQEGVKRTRGAAPQLRQWR</sequence>
<dbReference type="PROSITE" id="PS50118">
    <property type="entry name" value="HMG_BOX_2"/>
    <property type="match status" value="2"/>
</dbReference>
<dbReference type="SUPFAM" id="SSF47095">
    <property type="entry name" value="HMG-box"/>
    <property type="match status" value="2"/>
</dbReference>
<dbReference type="GO" id="GO:0003677">
    <property type="term" value="F:DNA binding"/>
    <property type="evidence" value="ECO:0007669"/>
    <property type="project" value="UniProtKB-UniRule"/>
</dbReference>
<evidence type="ECO:0000256" key="3">
    <source>
        <dbReference type="ARBA" id="ARBA00023242"/>
    </source>
</evidence>
<accession>A0A8B7VWE3</accession>
<dbReference type="PANTHER" id="PTHR46318">
    <property type="entry name" value="UPSTREAM BINDING TRANSCRIPTION FACTOR"/>
    <property type="match status" value="1"/>
</dbReference>
<dbReference type="RefSeq" id="XP_020035664.1">
    <property type="nucleotide sequence ID" value="XM_020180075.1"/>
</dbReference>
<dbReference type="SMART" id="SM00398">
    <property type="entry name" value="HMG"/>
    <property type="match status" value="2"/>
</dbReference>
<dbReference type="Proteomes" id="UP001732720">
    <property type="component" value="Chromosome 1"/>
</dbReference>
<keyword evidence="5" id="KW-1185">Reference proteome</keyword>
<comment type="subcellular location">
    <subcellularLocation>
        <location evidence="1">Nucleus</location>
    </subcellularLocation>
</comment>
<evidence type="ECO:0000256" key="4">
    <source>
        <dbReference type="PROSITE-ProRule" id="PRU00267"/>
    </source>
</evidence>
<dbReference type="InterPro" id="IPR036910">
    <property type="entry name" value="HMG_box_dom_sf"/>
</dbReference>
<evidence type="ECO:0000256" key="2">
    <source>
        <dbReference type="ARBA" id="ARBA00023125"/>
    </source>
</evidence>
<reference evidence="6" key="1">
    <citation type="submission" date="2025-08" db="UniProtKB">
        <authorList>
            <consortium name="RefSeq"/>
        </authorList>
    </citation>
    <scope>IDENTIFICATION</scope>
    <source>
        <tissue evidence="6">Leukocyte</tissue>
    </source>
</reference>
<dbReference type="GO" id="GO:0005634">
    <property type="term" value="C:nucleus"/>
    <property type="evidence" value="ECO:0007669"/>
    <property type="project" value="UniProtKB-SubCell"/>
</dbReference>
<name>A0A8B7VWE3_CASCN</name>
<dbReference type="CDD" id="cd21998">
    <property type="entry name" value="HMG-box_UBF1_rpt1-like"/>
    <property type="match status" value="1"/>
</dbReference>
<dbReference type="AlphaFoldDB" id="A0A8B7VWE3"/>
<evidence type="ECO:0000313" key="6">
    <source>
        <dbReference type="RefSeq" id="XP_020035664.1"/>
    </source>
</evidence>
<protein>
    <submittedName>
        <fullName evidence="6">Upstream-binding factor 1-like protein 1</fullName>
    </submittedName>
</protein>
<evidence type="ECO:0000313" key="5">
    <source>
        <dbReference type="Proteomes" id="UP001732720"/>
    </source>
</evidence>
<evidence type="ECO:0000256" key="1">
    <source>
        <dbReference type="ARBA" id="ARBA00004123"/>
    </source>
</evidence>
<dbReference type="KEGG" id="ccan:109696835"/>
<organism evidence="6">
    <name type="scientific">Castor canadensis</name>
    <name type="common">American beaver</name>
    <dbReference type="NCBI Taxonomy" id="51338"/>
    <lineage>
        <taxon>Eukaryota</taxon>
        <taxon>Metazoa</taxon>
        <taxon>Chordata</taxon>
        <taxon>Craniata</taxon>
        <taxon>Vertebrata</taxon>
        <taxon>Euteleostomi</taxon>
        <taxon>Mammalia</taxon>
        <taxon>Eutheria</taxon>
        <taxon>Euarchontoglires</taxon>
        <taxon>Glires</taxon>
        <taxon>Rodentia</taxon>
        <taxon>Castorimorpha</taxon>
        <taxon>Castoridae</taxon>
        <taxon>Castor</taxon>
    </lineage>
</organism>
<dbReference type="PANTHER" id="PTHR46318:SF1">
    <property type="entry name" value="UPSTREAM-BINDING FACTOR 1-LIKE PROTEIN 1-RELATED"/>
    <property type="match status" value="1"/>
</dbReference>
<dbReference type="Pfam" id="PF00505">
    <property type="entry name" value="HMG_box"/>
    <property type="match status" value="1"/>
</dbReference>
<dbReference type="CDD" id="cd22003">
    <property type="entry name" value="HMG-box_UBF1_rpt6-like"/>
    <property type="match status" value="1"/>
</dbReference>
<dbReference type="OrthoDB" id="1919336at2759"/>
<keyword evidence="3 4" id="KW-0539">Nucleus</keyword>
<keyword evidence="2 4" id="KW-0238">DNA-binding</keyword>